<feature type="chain" id="PRO_5047023519" evidence="1">
    <location>
        <begin position="23"/>
        <end position="145"/>
    </location>
</feature>
<gene>
    <name evidence="2" type="ORF">VB738_12625</name>
</gene>
<feature type="signal peptide" evidence="1">
    <location>
        <begin position="1"/>
        <end position="22"/>
    </location>
</feature>
<protein>
    <submittedName>
        <fullName evidence="2">Uncharacterized protein</fullName>
    </submittedName>
</protein>
<accession>A0ABU5RWE2</accession>
<keyword evidence="1" id="KW-0732">Signal</keyword>
<sequence>MKRLSLFLAALSLTLMPISALAVPSVGTFKFEDTGIMGCSGAASRRGSKGWEGPLYAAWDYNGTMVLKLNGQMRSIAFTRSDPAKGAPASTPSVYSGREGNYQVDLTFTSKRTGYETFGGNGALRIYSGQPGDSVSIPVYVAQGC</sequence>
<proteinExistence type="predicted"/>
<organism evidence="2 3">
    <name type="scientific">Cyanobium gracile UHCC 0139</name>
    <dbReference type="NCBI Taxonomy" id="3110308"/>
    <lineage>
        <taxon>Bacteria</taxon>
        <taxon>Bacillati</taxon>
        <taxon>Cyanobacteriota</taxon>
        <taxon>Cyanophyceae</taxon>
        <taxon>Synechococcales</taxon>
        <taxon>Prochlorococcaceae</taxon>
        <taxon>Cyanobium</taxon>
    </lineage>
</organism>
<evidence type="ECO:0000313" key="3">
    <source>
        <dbReference type="Proteomes" id="UP001304461"/>
    </source>
</evidence>
<dbReference type="RefSeq" id="WP_323306070.1">
    <property type="nucleotide sequence ID" value="NZ_JAYGHX010000008.1"/>
</dbReference>
<dbReference type="Proteomes" id="UP001304461">
    <property type="component" value="Unassembled WGS sequence"/>
</dbReference>
<reference evidence="2 3" key="1">
    <citation type="submission" date="2023-12" db="EMBL/GenBank/DDBJ databases">
        <title>Baltic Sea Cyanobacteria.</title>
        <authorList>
            <person name="Delbaje E."/>
            <person name="Fewer D.P."/>
            <person name="Shishido T.K."/>
        </authorList>
    </citation>
    <scope>NUCLEOTIDE SEQUENCE [LARGE SCALE GENOMIC DNA]</scope>
    <source>
        <strain evidence="2 3">UHCC 0139</strain>
    </source>
</reference>
<name>A0ABU5RWE2_9CYAN</name>
<keyword evidence="3" id="KW-1185">Reference proteome</keyword>
<evidence type="ECO:0000313" key="2">
    <source>
        <dbReference type="EMBL" id="MEA5392103.1"/>
    </source>
</evidence>
<evidence type="ECO:0000256" key="1">
    <source>
        <dbReference type="SAM" id="SignalP"/>
    </source>
</evidence>
<dbReference type="EMBL" id="JAYGHX010000008">
    <property type="protein sequence ID" value="MEA5392103.1"/>
    <property type="molecule type" value="Genomic_DNA"/>
</dbReference>
<comment type="caution">
    <text evidence="2">The sequence shown here is derived from an EMBL/GenBank/DDBJ whole genome shotgun (WGS) entry which is preliminary data.</text>
</comment>